<organism evidence="2 3">
    <name type="scientific">Leptospira ellinghausenii</name>
    <dbReference type="NCBI Taxonomy" id="1917822"/>
    <lineage>
        <taxon>Bacteria</taxon>
        <taxon>Pseudomonadati</taxon>
        <taxon>Spirochaetota</taxon>
        <taxon>Spirochaetia</taxon>
        <taxon>Leptospirales</taxon>
        <taxon>Leptospiraceae</taxon>
        <taxon>Leptospira</taxon>
    </lineage>
</organism>
<name>A0A2P2D9Q8_9LEPT</name>
<feature type="transmembrane region" description="Helical" evidence="1">
    <location>
        <begin position="6"/>
        <end position="25"/>
    </location>
</feature>
<comment type="caution">
    <text evidence="2">The sequence shown here is derived from an EMBL/GenBank/DDBJ whole genome shotgun (WGS) entry which is preliminary data.</text>
</comment>
<keyword evidence="1" id="KW-1133">Transmembrane helix</keyword>
<evidence type="ECO:0000256" key="1">
    <source>
        <dbReference type="SAM" id="Phobius"/>
    </source>
</evidence>
<dbReference type="Proteomes" id="UP000245206">
    <property type="component" value="Unassembled WGS sequence"/>
</dbReference>
<reference evidence="3" key="1">
    <citation type="journal article" date="2019" name="Microbiol. Immunol.">
        <title>Molecular and phenotypic characterization of Leptospira johnsonii sp. nov., Leptospira ellinghausenii sp. nov. and Leptospira ryugenii sp. nov. isolated from soil and water in Japan.</title>
        <authorList>
            <person name="Masuzawa T."/>
            <person name="Saito M."/>
            <person name="Nakao R."/>
            <person name="Nikaido Y."/>
            <person name="Matsumoto M."/>
            <person name="Ogawa M."/>
            <person name="Yokoyama M."/>
            <person name="Hidaka Y."/>
            <person name="Tomita J."/>
            <person name="Sakakibara K."/>
            <person name="Suzuki K."/>
            <person name="Yasuda S."/>
            <person name="Sato H."/>
            <person name="Yamaguchi M."/>
            <person name="Yoshida S.I."/>
            <person name="Koizumi N."/>
            <person name="Kawamura Y."/>
        </authorList>
    </citation>
    <scope>NUCLEOTIDE SEQUENCE [LARGE SCALE GENOMIC DNA]</scope>
    <source>
        <strain evidence="3">E18</strain>
    </source>
</reference>
<sequence>MIRSRVFFVIGFLFLLVILFTYTFVDFRERDDKAYDLYQSGSYFKVLKLYKESEIPTSELELTILSQSLSQLEKQINGKDNQKELLQFFQKRNDTKLLEWDTTRGTYYHIEDPYFSHLKKHGTGYKRALITKINSIIKPIPKAEVTHFLLLLILEDPRGMEESFSDALSHLLTFPFEPIGEIETGFLLQTLHFLSQISGTNLYHQTSTIRGKNVNLRSGPGRENSEVGKVSEPEPTICLEEDGAEETIAGNEGHWKRCYFPNTQKTAWVFSGFLKETLADETLTSEFEKRFKAVDNEIRIDFEGWDGKKIPQTFFGNYIPRESIRVYGETGFPIYGSDTKNPSSQRICKKLSGNKNYFEFSFMPTDSENPIPFIEIHVQYNHLEHLAYSISLDQTSIWVNKNRYVLDGAKRRENLSLHIENRQGDKWNASLWRRNTGLIQSIRSYPLSEAMLEAGKYSWEICLPLATKPSRDHVLLFEVRTGIH</sequence>
<dbReference type="OrthoDB" id="337461at2"/>
<evidence type="ECO:0008006" key="4">
    <source>
        <dbReference type="Google" id="ProtNLM"/>
    </source>
</evidence>
<evidence type="ECO:0000313" key="3">
    <source>
        <dbReference type="Proteomes" id="UP000245206"/>
    </source>
</evidence>
<keyword evidence="1" id="KW-0472">Membrane</keyword>
<dbReference type="AlphaFoldDB" id="A0A2P2D9Q8"/>
<dbReference type="RefSeq" id="WP_108958523.1">
    <property type="nucleotide sequence ID" value="NZ_BFAZ01000003.1"/>
</dbReference>
<keyword evidence="1" id="KW-0812">Transmembrane</keyword>
<keyword evidence="3" id="KW-1185">Reference proteome</keyword>
<proteinExistence type="predicted"/>
<gene>
    <name evidence="2" type="ORF">LPTSP2_05700</name>
</gene>
<dbReference type="EMBL" id="BFAZ01000003">
    <property type="protein sequence ID" value="GBF41298.1"/>
    <property type="molecule type" value="Genomic_DNA"/>
</dbReference>
<accession>A0A2P2D9Q8</accession>
<protein>
    <recommendedName>
        <fullName evidence="4">SH3b domain-containing protein</fullName>
    </recommendedName>
</protein>
<dbReference type="Gene3D" id="2.30.30.40">
    <property type="entry name" value="SH3 Domains"/>
    <property type="match status" value="1"/>
</dbReference>
<evidence type="ECO:0000313" key="2">
    <source>
        <dbReference type="EMBL" id="GBF41298.1"/>
    </source>
</evidence>